<dbReference type="Gene3D" id="2.50.20.10">
    <property type="entry name" value="Lipoprotein localisation LolA/LolB/LppX"/>
    <property type="match status" value="1"/>
</dbReference>
<evidence type="ECO:0000256" key="4">
    <source>
        <dbReference type="ARBA" id="ARBA00022764"/>
    </source>
</evidence>
<feature type="chain" id="PRO_5045661170" evidence="5">
    <location>
        <begin position="25"/>
        <end position="340"/>
    </location>
</feature>
<accession>A0ABY4SBG8</accession>
<dbReference type="CDD" id="cd16327">
    <property type="entry name" value="RseB"/>
    <property type="match status" value="1"/>
</dbReference>
<keyword evidence="9" id="KW-1185">Reference proteome</keyword>
<name>A0ABY4SBG8_AQUTE</name>
<evidence type="ECO:0000313" key="8">
    <source>
        <dbReference type="EMBL" id="URI09252.1"/>
    </source>
</evidence>
<evidence type="ECO:0000256" key="1">
    <source>
        <dbReference type="ARBA" id="ARBA00004418"/>
    </source>
</evidence>
<dbReference type="Gene3D" id="3.30.200.100">
    <property type="entry name" value="MucB/RseB, C-terminal domain"/>
    <property type="match status" value="1"/>
</dbReference>
<feature type="domain" description="MucB/RseB N-terminal" evidence="6">
    <location>
        <begin position="38"/>
        <end position="211"/>
    </location>
</feature>
<dbReference type="InterPro" id="IPR005588">
    <property type="entry name" value="MucB_RseB"/>
</dbReference>
<evidence type="ECO:0000256" key="2">
    <source>
        <dbReference type="ARBA" id="ARBA00008150"/>
    </source>
</evidence>
<dbReference type="Proteomes" id="UP001056201">
    <property type="component" value="Chromosome 2"/>
</dbReference>
<evidence type="ECO:0000256" key="3">
    <source>
        <dbReference type="ARBA" id="ARBA00022729"/>
    </source>
</evidence>
<feature type="domain" description="MucB/RseB C-terminal" evidence="7">
    <location>
        <begin position="234"/>
        <end position="337"/>
    </location>
</feature>
<dbReference type="PIRSF" id="PIRSF005427">
    <property type="entry name" value="RseB"/>
    <property type="match status" value="1"/>
</dbReference>
<dbReference type="InterPro" id="IPR033436">
    <property type="entry name" value="MucB/RseB_C"/>
</dbReference>
<gene>
    <name evidence="8" type="ORF">MW290_27185</name>
</gene>
<keyword evidence="3 5" id="KW-0732">Signal</keyword>
<reference evidence="8" key="1">
    <citation type="submission" date="2022-05" db="EMBL/GenBank/DDBJ databases">
        <title>An RpoN-dependent PEP-CTERM gene is involved in floc formation of an Aquincola tertiaricarbonis strain.</title>
        <authorList>
            <person name="Qiu D."/>
            <person name="Xia M."/>
        </authorList>
    </citation>
    <scope>NUCLEOTIDE SEQUENCE</scope>
    <source>
        <strain evidence="8">RN12</strain>
    </source>
</reference>
<proteinExistence type="inferred from homology"/>
<protein>
    <submittedName>
        <fullName evidence="8">MucB/RseB C-terminal domain-containing protein</fullName>
    </submittedName>
</protein>
<dbReference type="Pfam" id="PF03888">
    <property type="entry name" value="MucB_RseB"/>
    <property type="match status" value="1"/>
</dbReference>
<dbReference type="PANTHER" id="PTHR38782">
    <property type="match status" value="1"/>
</dbReference>
<evidence type="ECO:0000256" key="5">
    <source>
        <dbReference type="SAM" id="SignalP"/>
    </source>
</evidence>
<dbReference type="EMBL" id="CP097636">
    <property type="protein sequence ID" value="URI09252.1"/>
    <property type="molecule type" value="Genomic_DNA"/>
</dbReference>
<dbReference type="InterPro" id="IPR033434">
    <property type="entry name" value="MucB/RseB_N"/>
</dbReference>
<organism evidence="8 9">
    <name type="scientific">Aquincola tertiaricarbonis</name>
    <dbReference type="NCBI Taxonomy" id="391953"/>
    <lineage>
        <taxon>Bacteria</taxon>
        <taxon>Pseudomonadati</taxon>
        <taxon>Pseudomonadota</taxon>
        <taxon>Betaproteobacteria</taxon>
        <taxon>Burkholderiales</taxon>
        <taxon>Sphaerotilaceae</taxon>
        <taxon>Aquincola</taxon>
    </lineage>
</organism>
<comment type="similarity">
    <text evidence="2">Belongs to the RseB family.</text>
</comment>
<dbReference type="InterPro" id="IPR038484">
    <property type="entry name" value="MucB/RseB_C_sf"/>
</dbReference>
<sequence>MVRRRVVNSALVLLTTAAGGSAWAAAATASAPTAPATDARAWLARIHGAASQRNYQGTMVVTAGGAVTSSRIAHYCEGPHTYERIDGLDGERRQVLRHNEVVQTLWPGSRLASVEQRDPLAPFPSLLKSSEEQIFDRYELVPEGDDRIAGHDTAVFLLRPRDTERFAQRLWADKATGLLLRTDVIGGDGRVLESAAFTDVTIGVKPQPDAVLKAMKMLDGYRVLKPVLTPARLEAEGWQLKSPVKGFRQIRCVKRSLDAASPNDQAAGPADMLQAVYSDGLTHVSVFIEPYSAERHRQAVETSIGATHTLMERHGDWWVTAMGDVPLATLKKFGKALERR</sequence>
<dbReference type="PANTHER" id="PTHR38782:SF1">
    <property type="entry name" value="SIGMA-E FACTOR REGULATORY PROTEIN RSEB"/>
    <property type="match status" value="1"/>
</dbReference>
<evidence type="ECO:0000259" key="6">
    <source>
        <dbReference type="Pfam" id="PF03888"/>
    </source>
</evidence>
<dbReference type="RefSeq" id="WP_250197484.1">
    <property type="nucleotide sequence ID" value="NZ_CP097636.1"/>
</dbReference>
<evidence type="ECO:0000259" key="7">
    <source>
        <dbReference type="Pfam" id="PF17188"/>
    </source>
</evidence>
<evidence type="ECO:0000313" key="9">
    <source>
        <dbReference type="Proteomes" id="UP001056201"/>
    </source>
</evidence>
<comment type="subcellular location">
    <subcellularLocation>
        <location evidence="1">Periplasm</location>
    </subcellularLocation>
</comment>
<dbReference type="Pfam" id="PF17188">
    <property type="entry name" value="MucB_RseB_C"/>
    <property type="match status" value="1"/>
</dbReference>
<keyword evidence="4" id="KW-0574">Periplasm</keyword>
<feature type="signal peptide" evidence="5">
    <location>
        <begin position="1"/>
        <end position="24"/>
    </location>
</feature>